<proteinExistence type="predicted"/>
<organism evidence="1 2">
    <name type="scientific">Globisporangium ultimum (strain ATCC 200006 / CBS 805.95 / DAOM BR144)</name>
    <name type="common">Pythium ultimum</name>
    <dbReference type="NCBI Taxonomy" id="431595"/>
    <lineage>
        <taxon>Eukaryota</taxon>
        <taxon>Sar</taxon>
        <taxon>Stramenopiles</taxon>
        <taxon>Oomycota</taxon>
        <taxon>Peronosporomycetes</taxon>
        <taxon>Pythiales</taxon>
        <taxon>Pythiaceae</taxon>
        <taxon>Globisporangium</taxon>
    </lineage>
</organism>
<dbReference type="eggNOG" id="ENOG502SJAN">
    <property type="taxonomic scope" value="Eukaryota"/>
</dbReference>
<reference evidence="2" key="1">
    <citation type="journal article" date="2010" name="Genome Biol.">
        <title>Genome sequence of the necrotrophic plant pathogen Pythium ultimum reveals original pathogenicity mechanisms and effector repertoire.</title>
        <authorList>
            <person name="Levesque C.A."/>
            <person name="Brouwer H."/>
            <person name="Cano L."/>
            <person name="Hamilton J.P."/>
            <person name="Holt C."/>
            <person name="Huitema E."/>
            <person name="Raffaele S."/>
            <person name="Robideau G.P."/>
            <person name="Thines M."/>
            <person name="Win J."/>
            <person name="Zerillo M.M."/>
            <person name="Beakes G.W."/>
            <person name="Boore J.L."/>
            <person name="Busam D."/>
            <person name="Dumas B."/>
            <person name="Ferriera S."/>
            <person name="Fuerstenberg S.I."/>
            <person name="Gachon C.M."/>
            <person name="Gaulin E."/>
            <person name="Govers F."/>
            <person name="Grenville-Briggs L."/>
            <person name="Horner N."/>
            <person name="Hostetler J."/>
            <person name="Jiang R.H."/>
            <person name="Johnson J."/>
            <person name="Krajaejun T."/>
            <person name="Lin H."/>
            <person name="Meijer H.J."/>
            <person name="Moore B."/>
            <person name="Morris P."/>
            <person name="Phuntmart V."/>
            <person name="Puiu D."/>
            <person name="Shetty J."/>
            <person name="Stajich J.E."/>
            <person name="Tripathy S."/>
            <person name="Wawra S."/>
            <person name="van West P."/>
            <person name="Whitty B.R."/>
            <person name="Coutinho P.M."/>
            <person name="Henrissat B."/>
            <person name="Martin F."/>
            <person name="Thomas P.D."/>
            <person name="Tyler B.M."/>
            <person name="De Vries R.P."/>
            <person name="Kamoun S."/>
            <person name="Yandell M."/>
            <person name="Tisserat N."/>
            <person name="Buell C.R."/>
        </authorList>
    </citation>
    <scope>NUCLEOTIDE SEQUENCE</scope>
    <source>
        <strain evidence="2">DAOM:BR144</strain>
    </source>
</reference>
<keyword evidence="2" id="KW-1185">Reference proteome</keyword>
<dbReference type="VEuPathDB" id="FungiDB:PYU1_G011671"/>
<dbReference type="EMBL" id="GL376611">
    <property type="status" value="NOT_ANNOTATED_CDS"/>
    <property type="molecule type" value="Genomic_DNA"/>
</dbReference>
<dbReference type="Proteomes" id="UP000019132">
    <property type="component" value="Unassembled WGS sequence"/>
</dbReference>
<reference evidence="2" key="2">
    <citation type="submission" date="2010-04" db="EMBL/GenBank/DDBJ databases">
        <authorList>
            <person name="Buell R."/>
            <person name="Hamilton J."/>
            <person name="Hostetler J."/>
        </authorList>
    </citation>
    <scope>NUCLEOTIDE SEQUENCE [LARGE SCALE GENOMIC DNA]</scope>
    <source>
        <strain evidence="2">DAOM:BR144</strain>
    </source>
</reference>
<sequence>MEISISEIAGNLTIREDDTAWLEGVTQSRVVSNVTEDLQVELNTAMFSAFYDQHNEYGGGRPFGVIVGDYVDVDELYPYSPAQRVRQDVTALLTVSSETRTKVNAHGKKEEELVVILTRSCLIRLNHAELSLGPCVVQRMRDSICKWGDVMLVKAREIVYSQVPSSNRYINQFSQ</sequence>
<dbReference type="EnsemblProtists" id="PYU1_T011697">
    <property type="protein sequence ID" value="PYU1_T011697"/>
    <property type="gene ID" value="PYU1_G011671"/>
</dbReference>
<protein>
    <submittedName>
        <fullName evidence="1">Uncharacterized protein</fullName>
    </submittedName>
</protein>
<dbReference type="InParanoid" id="K3X398"/>
<evidence type="ECO:0000313" key="2">
    <source>
        <dbReference type="Proteomes" id="UP000019132"/>
    </source>
</evidence>
<reference evidence="1" key="3">
    <citation type="submission" date="2015-02" db="UniProtKB">
        <authorList>
            <consortium name="EnsemblProtists"/>
        </authorList>
    </citation>
    <scope>IDENTIFICATION</scope>
    <source>
        <strain evidence="1">DAOM BR144</strain>
    </source>
</reference>
<dbReference type="AlphaFoldDB" id="K3X398"/>
<accession>K3X398</accession>
<name>K3X398_GLOUD</name>
<dbReference type="HOGENOM" id="CLU_036567_2_1_1"/>
<evidence type="ECO:0000313" key="1">
    <source>
        <dbReference type="EnsemblProtists" id="PYU1_T011697"/>
    </source>
</evidence>